<evidence type="ECO:0000256" key="1">
    <source>
        <dbReference type="SAM" id="Phobius"/>
    </source>
</evidence>
<keyword evidence="1" id="KW-0812">Transmembrane</keyword>
<dbReference type="Proteomes" id="UP000029644">
    <property type="component" value="Unassembled WGS sequence"/>
</dbReference>
<reference evidence="5 6" key="1">
    <citation type="journal article" date="2014" name="Genome Announc.">
        <title>Draft Genome Sequences of Marine Flavobacterium Algibacter lectus Strains SS8 and NR4.</title>
        <authorList>
            <person name="Takatani N."/>
            <person name="Nakanishi M."/>
            <person name="Meirelles P."/>
            <person name="Mino S."/>
            <person name="Suda W."/>
            <person name="Oshima K."/>
            <person name="Hattori M."/>
            <person name="Ohkuma M."/>
            <person name="Hosokawa M."/>
            <person name="Miyashita K."/>
            <person name="Thompson F.L."/>
            <person name="Niwa A."/>
            <person name="Sawabe T."/>
            <person name="Sawabe T."/>
        </authorList>
    </citation>
    <scope>NUCLEOTIDE SEQUENCE [LARGE SCALE GENOMIC DNA]</scope>
    <source>
        <strain evidence="4">JCM 19274</strain>
        <strain evidence="3 6">JCM 19300</strain>
        <strain evidence="5">JCM19274</strain>
    </source>
</reference>
<proteinExistence type="predicted"/>
<comment type="caution">
    <text evidence="3">The sequence shown here is derived from an EMBL/GenBank/DDBJ whole genome shotgun (WGS) entry which is preliminary data.</text>
</comment>
<feature type="transmembrane region" description="Helical" evidence="1">
    <location>
        <begin position="18"/>
        <end position="36"/>
    </location>
</feature>
<dbReference type="STRING" id="221126.SAMN04489722_103500"/>
<feature type="transmembrane region" description="Helical" evidence="1">
    <location>
        <begin position="42"/>
        <end position="64"/>
    </location>
</feature>
<dbReference type="PANTHER" id="PTHR34220:SF7">
    <property type="entry name" value="SENSOR HISTIDINE KINASE YPDA"/>
    <property type="match status" value="1"/>
</dbReference>
<evidence type="ECO:0000313" key="6">
    <source>
        <dbReference type="Proteomes" id="UP000029644"/>
    </source>
</evidence>
<keyword evidence="1" id="KW-0472">Membrane</keyword>
<dbReference type="GO" id="GO:0016020">
    <property type="term" value="C:membrane"/>
    <property type="evidence" value="ECO:0007669"/>
    <property type="project" value="InterPro"/>
</dbReference>
<keyword evidence="1" id="KW-1133">Transmembrane helix</keyword>
<evidence type="ECO:0000313" key="5">
    <source>
        <dbReference type="Proteomes" id="UP000029643"/>
    </source>
</evidence>
<evidence type="ECO:0000313" key="4">
    <source>
        <dbReference type="EMBL" id="GAL78920.1"/>
    </source>
</evidence>
<dbReference type="EMBL" id="BBNU01000004">
    <property type="protein sequence ID" value="GAL78920.1"/>
    <property type="molecule type" value="Genomic_DNA"/>
</dbReference>
<dbReference type="PANTHER" id="PTHR34220">
    <property type="entry name" value="SENSOR HISTIDINE KINASE YPDA"/>
    <property type="match status" value="1"/>
</dbReference>
<feature type="transmembrane region" description="Helical" evidence="1">
    <location>
        <begin position="76"/>
        <end position="93"/>
    </location>
</feature>
<protein>
    <submittedName>
        <fullName evidence="3">Putative two-component system sensor protein</fullName>
    </submittedName>
</protein>
<gene>
    <name evidence="4" type="ORF">JCM19274_3478</name>
    <name evidence="3" type="ORF">JCM19300_3954</name>
</gene>
<sequence length="354" mass="41263">METTIQSSFFGVKSRKQIMLHISIWTIFVFMHLIQSRPGEDLINFSNSSLFVINIILFYLNYLILVPRLLLHKKTGLYIFCAIVFIAFFTFLFRELNYEFNKNYNVFNRGPMPYRGARSRHFFWGLKGAMIAINSFLILAIGTIIRMYTEWSSNEITTKQIEAQKSSSELHFLKNQISPHFLFNSLNSIYSLTTKKSNDAPEAVITLSELLRYMLYQTNQDFVLLSNELDYVQNYLKLQRLRIANNEHVTINIHGGINSQKIRPLLLISFIENAFKYGTDFKGHTKIKIEIYVKDDELQFTCINLIGSRKNDKTSSGIGLQNTKDRLSLLYPDSHWLTIKEIDNEFVVNLTLKL</sequence>
<feature type="domain" description="Signal transduction histidine kinase internal region" evidence="2">
    <location>
        <begin position="169"/>
        <end position="245"/>
    </location>
</feature>
<evidence type="ECO:0000313" key="3">
    <source>
        <dbReference type="EMBL" id="GAL61016.1"/>
    </source>
</evidence>
<dbReference type="InterPro" id="IPR036890">
    <property type="entry name" value="HATPase_C_sf"/>
</dbReference>
<dbReference type="EMBL" id="BBNQ01000001">
    <property type="protein sequence ID" value="GAL61016.1"/>
    <property type="molecule type" value="Genomic_DNA"/>
</dbReference>
<dbReference type="GO" id="GO:0000155">
    <property type="term" value="F:phosphorelay sensor kinase activity"/>
    <property type="evidence" value="ECO:0007669"/>
    <property type="project" value="InterPro"/>
</dbReference>
<organism evidence="3 6">
    <name type="scientific">Algibacter lectus</name>
    <dbReference type="NCBI Taxonomy" id="221126"/>
    <lineage>
        <taxon>Bacteria</taxon>
        <taxon>Pseudomonadati</taxon>
        <taxon>Bacteroidota</taxon>
        <taxon>Flavobacteriia</taxon>
        <taxon>Flavobacteriales</taxon>
        <taxon>Flavobacteriaceae</taxon>
        <taxon>Algibacter</taxon>
    </lineage>
</organism>
<dbReference type="AlphaFoldDB" id="A0A090V884"/>
<accession>A0A090V884</accession>
<feature type="transmembrane region" description="Helical" evidence="1">
    <location>
        <begin position="122"/>
        <end position="145"/>
    </location>
</feature>
<dbReference type="OrthoDB" id="9809908at2"/>
<dbReference type="RefSeq" id="WP_042496664.1">
    <property type="nucleotide sequence ID" value="NZ_BBNQ01000001.1"/>
</dbReference>
<name>A0A090V884_9FLAO</name>
<evidence type="ECO:0000259" key="2">
    <source>
        <dbReference type="Pfam" id="PF06580"/>
    </source>
</evidence>
<dbReference type="Gene3D" id="3.30.565.10">
    <property type="entry name" value="Histidine kinase-like ATPase, C-terminal domain"/>
    <property type="match status" value="1"/>
</dbReference>
<dbReference type="InterPro" id="IPR010559">
    <property type="entry name" value="Sig_transdc_His_kin_internal"/>
</dbReference>
<dbReference type="Proteomes" id="UP000029643">
    <property type="component" value="Unassembled WGS sequence"/>
</dbReference>
<dbReference type="InterPro" id="IPR050640">
    <property type="entry name" value="Bact_2-comp_sensor_kinase"/>
</dbReference>
<dbReference type="Pfam" id="PF06580">
    <property type="entry name" value="His_kinase"/>
    <property type="match status" value="1"/>
</dbReference>